<dbReference type="Proteomes" id="UP001291306">
    <property type="component" value="Unassembled WGS sequence"/>
</dbReference>
<dbReference type="EMBL" id="WNUI01000024">
    <property type="protein sequence ID" value="MDZ4909389.1"/>
    <property type="molecule type" value="Genomic_DNA"/>
</dbReference>
<dbReference type="Proteomes" id="UP001288944">
    <property type="component" value="Unassembled WGS sequence"/>
</dbReference>
<evidence type="ECO:0008006" key="6">
    <source>
        <dbReference type="Google" id="ProtNLM"/>
    </source>
</evidence>
<organism evidence="2 5">
    <name type="scientific">Clostridium perfringens</name>
    <dbReference type="NCBI Taxonomy" id="1502"/>
    <lineage>
        <taxon>Bacteria</taxon>
        <taxon>Bacillati</taxon>
        <taxon>Bacillota</taxon>
        <taxon>Clostridia</taxon>
        <taxon>Eubacteriales</taxon>
        <taxon>Clostridiaceae</taxon>
        <taxon>Clostridium</taxon>
    </lineage>
</organism>
<dbReference type="EMBL" id="WNVC01000006">
    <property type="protein sequence ID" value="MDZ4998131.1"/>
    <property type="molecule type" value="Genomic_DNA"/>
</dbReference>
<gene>
    <name evidence="1" type="ORF">GNF68_09940</name>
    <name evidence="2" type="ORF">GNF79_03270</name>
    <name evidence="3" type="ORF">GNF81_02890</name>
    <name evidence="4" type="ORF">GNF83_06500</name>
</gene>
<reference evidence="2" key="1">
    <citation type="submission" date="2019-11" db="EMBL/GenBank/DDBJ databases">
        <title>Characterization of Clostridium perfringens isolates from swine manure treated agricultural soils.</title>
        <authorList>
            <person name="Wushke S.T."/>
        </authorList>
    </citation>
    <scope>NUCLEOTIDE SEQUENCE</scope>
    <source>
        <strain evidence="3">X15</strain>
        <strain evidence="2">X26</strain>
        <strain evidence="4">X62</strain>
        <strain evidence="1">X94</strain>
    </source>
</reference>
<evidence type="ECO:0000313" key="4">
    <source>
        <dbReference type="EMBL" id="MDZ7540902.1"/>
    </source>
</evidence>
<name>A0AAW9IC69_CLOPF</name>
<dbReference type="RefSeq" id="WP_168971234.1">
    <property type="nucleotide sequence ID" value="NZ_CATNWL010000004.1"/>
</dbReference>
<dbReference type="Proteomes" id="UP001289066">
    <property type="component" value="Unassembled WGS sequence"/>
</dbReference>
<evidence type="ECO:0000313" key="3">
    <source>
        <dbReference type="EMBL" id="MDZ5031757.1"/>
    </source>
</evidence>
<comment type="caution">
    <text evidence="2">The sequence shown here is derived from an EMBL/GenBank/DDBJ whole genome shotgun (WGS) entry which is preliminary data.</text>
</comment>
<accession>A0AAW9IC69</accession>
<evidence type="ECO:0000313" key="5">
    <source>
        <dbReference type="Proteomes" id="UP001291306"/>
    </source>
</evidence>
<dbReference type="Proteomes" id="UP001288778">
    <property type="component" value="Unassembled WGS sequence"/>
</dbReference>
<protein>
    <recommendedName>
        <fullName evidence="6">ATP-binding protein</fullName>
    </recommendedName>
</protein>
<proteinExistence type="predicted"/>
<dbReference type="EMBL" id="WNUR01000011">
    <property type="protein sequence ID" value="MDZ7540902.1"/>
    <property type="molecule type" value="Genomic_DNA"/>
</dbReference>
<dbReference type="AlphaFoldDB" id="A0AAW9IC69"/>
<dbReference type="EMBL" id="WNVG01000005">
    <property type="protein sequence ID" value="MDZ5031757.1"/>
    <property type="molecule type" value="Genomic_DNA"/>
</dbReference>
<sequence length="381" mass="44732">MQNIKLIYDSVKAVRVDIKKKPIVIEINREKIDSDVLLYIVEKVKFLLNYKLLKFNVLLKFKKLSFADKITYLMLDGIIYDLFKRTNFNIAIICDGDDKDNLHNDGFSGTALYRTMRKVGYLDKKTFLEEYEKKIYNDQRTYRRFLDRETLNDKETPSIINSEVASVLKSYSNNEEWIDSISEVASELVCNVSSHADGDCVLDINFNDNIKYNGNDMEESCTLVNISIMNFGEDRLFDKLKRNIKDKKYSENDKLYKKVYRAYENHKHLFDERYTENHFFLITAFQNHVTTRSFKSGNSGTGLTRLIENIIGISKEDYSYVLSGEEILIFKSEFLKVSDEKFIGFNKESDYINFKPEDRVLNKSRLYIPGTIYNLLLIKEN</sequence>
<evidence type="ECO:0000313" key="1">
    <source>
        <dbReference type="EMBL" id="MDZ4909389.1"/>
    </source>
</evidence>
<evidence type="ECO:0000313" key="2">
    <source>
        <dbReference type="EMBL" id="MDZ4998131.1"/>
    </source>
</evidence>